<evidence type="ECO:0000256" key="3">
    <source>
        <dbReference type="ARBA" id="ARBA00012374"/>
    </source>
</evidence>
<dbReference type="AlphaFoldDB" id="S3CAC0"/>
<feature type="transmembrane region" description="Helical" evidence="14">
    <location>
        <begin position="139"/>
        <end position="160"/>
    </location>
</feature>
<dbReference type="NCBIfam" id="NF001390">
    <property type="entry name" value="PRK00281.1-4"/>
    <property type="match status" value="1"/>
</dbReference>
<feature type="transmembrane region" description="Helical" evidence="14">
    <location>
        <begin position="222"/>
        <end position="240"/>
    </location>
</feature>
<keyword evidence="10 14" id="KW-0046">Antibiotic resistance</keyword>
<keyword evidence="9 14" id="KW-0472">Membrane</keyword>
<feature type="transmembrane region" description="Helical" evidence="14">
    <location>
        <begin position="252"/>
        <end position="273"/>
    </location>
</feature>
<comment type="subcellular location">
    <subcellularLocation>
        <location evidence="1 14">Cell membrane</location>
        <topology evidence="1 14">Multi-pass membrane protein</topology>
    </subcellularLocation>
</comment>
<dbReference type="PANTHER" id="PTHR30622">
    <property type="entry name" value="UNDECAPRENYL-DIPHOSPHATASE"/>
    <property type="match status" value="1"/>
</dbReference>
<feature type="transmembrane region" description="Helical" evidence="14">
    <location>
        <begin position="78"/>
        <end position="94"/>
    </location>
</feature>
<evidence type="ECO:0000256" key="14">
    <source>
        <dbReference type="HAMAP-Rule" id="MF_01006"/>
    </source>
</evidence>
<dbReference type="eggNOG" id="COG1968">
    <property type="taxonomic scope" value="Bacteria"/>
</dbReference>
<comment type="catalytic activity">
    <reaction evidence="13 14">
        <text>di-trans,octa-cis-undecaprenyl diphosphate + H2O = di-trans,octa-cis-undecaprenyl phosphate + phosphate + H(+)</text>
        <dbReference type="Rhea" id="RHEA:28094"/>
        <dbReference type="ChEBI" id="CHEBI:15377"/>
        <dbReference type="ChEBI" id="CHEBI:15378"/>
        <dbReference type="ChEBI" id="CHEBI:43474"/>
        <dbReference type="ChEBI" id="CHEBI:58405"/>
        <dbReference type="ChEBI" id="CHEBI:60392"/>
        <dbReference type="EC" id="3.6.1.27"/>
    </reaction>
</comment>
<evidence type="ECO:0000256" key="8">
    <source>
        <dbReference type="ARBA" id="ARBA00022989"/>
    </source>
</evidence>
<protein>
    <recommendedName>
        <fullName evidence="4 14">Undecaprenyl-diphosphatase</fullName>
        <ecNumber evidence="3 14">3.6.1.27</ecNumber>
    </recommendedName>
    <alternativeName>
        <fullName evidence="12 14">Bacitracin resistance protein</fullName>
    </alternativeName>
    <alternativeName>
        <fullName evidence="11 14">Undecaprenyl pyrophosphate phosphatase</fullName>
    </alternativeName>
</protein>
<evidence type="ECO:0000313" key="15">
    <source>
        <dbReference type="EMBL" id="EPD97634.1"/>
    </source>
</evidence>
<evidence type="ECO:0000256" key="5">
    <source>
        <dbReference type="ARBA" id="ARBA00022475"/>
    </source>
</evidence>
<evidence type="ECO:0000256" key="6">
    <source>
        <dbReference type="ARBA" id="ARBA00022692"/>
    </source>
</evidence>
<keyword evidence="6 14" id="KW-0812">Transmembrane</keyword>
<sequence length="309" mass="33998">MNSIGLYRRRVCSSIFSDNEHFRLIARFYIVDWLYLLQATVLGIVEGLTEFLPISSTGHLIIASDLVGFAETPGADEFVVAIQSGAILAVCWYYRERIWAVLRGLTSSPKEQRLAVNTVVAFLPAAVIGVFAAGYIKHYLFNPTAVAVALIVGGFIILWVENRIVRLRIPPRVAAMDDMSWKDALLVGCMQCLAMIPGTSRSGSTIIGGMVLGLSRRAATEFSFFLAIPTIFGATVYDLWKARDDLALDNLPGLALGTAVSFVSALLVVHWLLRFVAAHDFKGFGWYRIGFGILILAASGFGWIEWRSI</sequence>
<evidence type="ECO:0000256" key="9">
    <source>
        <dbReference type="ARBA" id="ARBA00023136"/>
    </source>
</evidence>
<dbReference type="STRING" id="1203554.HMPREF1476_02110"/>
<evidence type="ECO:0000313" key="16">
    <source>
        <dbReference type="Proteomes" id="UP000014400"/>
    </source>
</evidence>
<comment type="caution">
    <text evidence="15">The sequence shown here is derived from an EMBL/GenBank/DDBJ whole genome shotgun (WGS) entry which is preliminary data.</text>
</comment>
<comment type="function">
    <text evidence="14">Catalyzes the dephosphorylation of undecaprenyl diphosphate (UPP). Confers resistance to bacitracin.</text>
</comment>
<evidence type="ECO:0000256" key="12">
    <source>
        <dbReference type="ARBA" id="ARBA00032932"/>
    </source>
</evidence>
<evidence type="ECO:0000256" key="10">
    <source>
        <dbReference type="ARBA" id="ARBA00023251"/>
    </source>
</evidence>
<dbReference type="HOGENOM" id="CLU_060296_2_0_4"/>
<feature type="transmembrane region" description="Helical" evidence="14">
    <location>
        <begin position="24"/>
        <end position="45"/>
    </location>
</feature>
<evidence type="ECO:0000256" key="13">
    <source>
        <dbReference type="ARBA" id="ARBA00047594"/>
    </source>
</evidence>
<feature type="transmembrane region" description="Helical" evidence="14">
    <location>
        <begin position="285"/>
        <end position="304"/>
    </location>
</feature>
<dbReference type="HAMAP" id="MF_01006">
    <property type="entry name" value="Undec_diphosphatase"/>
    <property type="match status" value="1"/>
</dbReference>
<keyword evidence="5 14" id="KW-1003">Cell membrane</keyword>
<feature type="transmembrane region" description="Helical" evidence="14">
    <location>
        <begin position="114"/>
        <end position="133"/>
    </location>
</feature>
<dbReference type="NCBIfam" id="NF001389">
    <property type="entry name" value="PRK00281.1-2"/>
    <property type="match status" value="1"/>
</dbReference>
<dbReference type="PATRIC" id="fig|1203554.3.peg.2192"/>
<dbReference type="Proteomes" id="UP000014400">
    <property type="component" value="Unassembled WGS sequence"/>
</dbReference>
<accession>S3CAC0</accession>
<keyword evidence="7 14" id="KW-0378">Hydrolase</keyword>
<dbReference type="EMBL" id="ATCF01000034">
    <property type="protein sequence ID" value="EPD97634.1"/>
    <property type="molecule type" value="Genomic_DNA"/>
</dbReference>
<name>S3CAC0_9BURK</name>
<keyword evidence="14" id="KW-0133">Cell shape</keyword>
<keyword evidence="16" id="KW-1185">Reference proteome</keyword>
<organism evidence="15 16">
    <name type="scientific">Sutterella wadsworthensis HGA0223</name>
    <dbReference type="NCBI Taxonomy" id="1203554"/>
    <lineage>
        <taxon>Bacteria</taxon>
        <taxon>Pseudomonadati</taxon>
        <taxon>Pseudomonadota</taxon>
        <taxon>Betaproteobacteria</taxon>
        <taxon>Burkholderiales</taxon>
        <taxon>Sutterellaceae</taxon>
        <taxon>Sutterella</taxon>
    </lineage>
</organism>
<evidence type="ECO:0000256" key="11">
    <source>
        <dbReference type="ARBA" id="ARBA00032707"/>
    </source>
</evidence>
<dbReference type="Pfam" id="PF02673">
    <property type="entry name" value="BacA"/>
    <property type="match status" value="1"/>
</dbReference>
<comment type="similarity">
    <text evidence="2 14">Belongs to the UppP family.</text>
</comment>
<keyword evidence="14" id="KW-0961">Cell wall biogenesis/degradation</keyword>
<dbReference type="GO" id="GO:0009252">
    <property type="term" value="P:peptidoglycan biosynthetic process"/>
    <property type="evidence" value="ECO:0007669"/>
    <property type="project" value="UniProtKB-KW"/>
</dbReference>
<dbReference type="InterPro" id="IPR003824">
    <property type="entry name" value="UppP"/>
</dbReference>
<dbReference type="NCBIfam" id="TIGR00753">
    <property type="entry name" value="undec_PP_bacA"/>
    <property type="match status" value="1"/>
</dbReference>
<keyword evidence="14" id="KW-0573">Peptidoglycan synthesis</keyword>
<dbReference type="GO" id="GO:0008360">
    <property type="term" value="P:regulation of cell shape"/>
    <property type="evidence" value="ECO:0007669"/>
    <property type="project" value="UniProtKB-KW"/>
</dbReference>
<dbReference type="PANTHER" id="PTHR30622:SF3">
    <property type="entry name" value="UNDECAPRENYL-DIPHOSPHATASE"/>
    <property type="match status" value="1"/>
</dbReference>
<proteinExistence type="inferred from homology"/>
<evidence type="ECO:0000256" key="1">
    <source>
        <dbReference type="ARBA" id="ARBA00004651"/>
    </source>
</evidence>
<comment type="miscellaneous">
    <text evidence="14">Bacitracin is thought to be involved in the inhibition of peptidoglycan synthesis by sequestering undecaprenyl diphosphate, thereby reducing the pool of lipid carrier available.</text>
</comment>
<keyword evidence="8 14" id="KW-1133">Transmembrane helix</keyword>
<dbReference type="GO" id="GO:0050380">
    <property type="term" value="F:undecaprenyl-diphosphatase activity"/>
    <property type="evidence" value="ECO:0007669"/>
    <property type="project" value="UniProtKB-UniRule"/>
</dbReference>
<gene>
    <name evidence="14" type="primary">uppP</name>
    <name evidence="15" type="ORF">HMPREF1476_02110</name>
</gene>
<dbReference type="GO" id="GO:0005886">
    <property type="term" value="C:plasma membrane"/>
    <property type="evidence" value="ECO:0007669"/>
    <property type="project" value="UniProtKB-SubCell"/>
</dbReference>
<dbReference type="GO" id="GO:0071555">
    <property type="term" value="P:cell wall organization"/>
    <property type="evidence" value="ECO:0007669"/>
    <property type="project" value="UniProtKB-KW"/>
</dbReference>
<reference evidence="15 16" key="1">
    <citation type="submission" date="2013-04" db="EMBL/GenBank/DDBJ databases">
        <title>The Genome Sequence of Sutterella wadsworthensis HGA0223.</title>
        <authorList>
            <consortium name="The Broad Institute Genomics Platform"/>
            <person name="Earl A."/>
            <person name="Ward D."/>
            <person name="Feldgarden M."/>
            <person name="Gevers D."/>
            <person name="Schmidt T.M."/>
            <person name="Dover J."/>
            <person name="Dai D."/>
            <person name="Walker B."/>
            <person name="Young S."/>
            <person name="Zeng Q."/>
            <person name="Gargeya S."/>
            <person name="Fitzgerald M."/>
            <person name="Haas B."/>
            <person name="Abouelleil A."/>
            <person name="Allen A.W."/>
            <person name="Alvarado L."/>
            <person name="Arachchi H.M."/>
            <person name="Berlin A.M."/>
            <person name="Chapman S.B."/>
            <person name="Gainer-Dewar J."/>
            <person name="Goldberg J."/>
            <person name="Griggs A."/>
            <person name="Gujja S."/>
            <person name="Hansen M."/>
            <person name="Howarth C."/>
            <person name="Imamovic A."/>
            <person name="Ireland A."/>
            <person name="Larimer J."/>
            <person name="McCowan C."/>
            <person name="Murphy C."/>
            <person name="Pearson M."/>
            <person name="Poon T.W."/>
            <person name="Priest M."/>
            <person name="Roberts A."/>
            <person name="Saif S."/>
            <person name="Shea T."/>
            <person name="Sisk P."/>
            <person name="Sykes S."/>
            <person name="Wortman J."/>
            <person name="Nusbaum C."/>
            <person name="Birren B."/>
        </authorList>
    </citation>
    <scope>NUCLEOTIDE SEQUENCE [LARGE SCALE GENOMIC DNA]</scope>
    <source>
        <strain evidence="15 16">HGA0223</strain>
    </source>
</reference>
<evidence type="ECO:0000256" key="4">
    <source>
        <dbReference type="ARBA" id="ARBA00021581"/>
    </source>
</evidence>
<evidence type="ECO:0000256" key="2">
    <source>
        <dbReference type="ARBA" id="ARBA00010621"/>
    </source>
</evidence>
<evidence type="ECO:0000256" key="7">
    <source>
        <dbReference type="ARBA" id="ARBA00022801"/>
    </source>
</evidence>
<dbReference type="GO" id="GO:0046677">
    <property type="term" value="P:response to antibiotic"/>
    <property type="evidence" value="ECO:0007669"/>
    <property type="project" value="UniProtKB-UniRule"/>
</dbReference>
<dbReference type="EC" id="3.6.1.27" evidence="3 14"/>